<evidence type="ECO:0008006" key="3">
    <source>
        <dbReference type="Google" id="ProtNLM"/>
    </source>
</evidence>
<dbReference type="EMBL" id="JAPZLR010000001">
    <property type="protein sequence ID" value="MCZ7936360.1"/>
    <property type="molecule type" value="Genomic_DNA"/>
</dbReference>
<organism evidence="1 2">
    <name type="scientific">Agrobacterium salinitolerans</name>
    <dbReference type="NCBI Taxonomy" id="1183413"/>
    <lineage>
        <taxon>Bacteria</taxon>
        <taxon>Pseudomonadati</taxon>
        <taxon>Pseudomonadota</taxon>
        <taxon>Alphaproteobacteria</taxon>
        <taxon>Hyphomicrobiales</taxon>
        <taxon>Rhizobiaceae</taxon>
        <taxon>Rhizobium/Agrobacterium group</taxon>
        <taxon>Agrobacterium</taxon>
    </lineage>
</organism>
<proteinExistence type="predicted"/>
<evidence type="ECO:0000313" key="2">
    <source>
        <dbReference type="Proteomes" id="UP001151018"/>
    </source>
</evidence>
<accession>A0A9X3KKI2</accession>
<reference evidence="1" key="1">
    <citation type="submission" date="2022-12" db="EMBL/GenBank/DDBJ databases">
        <title>Draft genome sequences of 22 rhizogenic Agrobacterium biovar 1 strains, the causative agent of hairy root disease.</title>
        <authorList>
            <person name="Kim N."/>
            <person name="Vargas P."/>
            <person name="Rediers H."/>
        </authorList>
    </citation>
    <scope>NUCLEOTIDE SEQUENCE</scope>
    <source>
        <strain evidence="1">ST15.13.006</strain>
    </source>
</reference>
<name>A0A9X3KKI2_9HYPH</name>
<dbReference type="Proteomes" id="UP001151018">
    <property type="component" value="Unassembled WGS sequence"/>
</dbReference>
<gene>
    <name evidence="1" type="ORF">O9X88_02270</name>
</gene>
<dbReference type="AlphaFoldDB" id="A0A9X3KKI2"/>
<dbReference type="RefSeq" id="WP_269834529.1">
    <property type="nucleotide sequence ID" value="NZ_JAPZLR010000001.1"/>
</dbReference>
<evidence type="ECO:0000313" key="1">
    <source>
        <dbReference type="EMBL" id="MCZ7936360.1"/>
    </source>
</evidence>
<sequence length="504" mass="56648">MARVPRWAEKLFSERCSWGGAVATKPDEDINGWDYFVEFADRTTGELTERSPSRRQAFAQIKSTTGNSCRAKIKLSNVLKACDPREAWFVFLVKTDQTIYGREIIDDVLSRGLREIRKARLEGNPLHKTTMSLDFRAEDKIDGDLVEWMQARLGDAAQSYTNNKKQQFDTKGYEHSVGTGKFIVTAKSEGDFNENFLGLGKGLSVEHFLYTDLRFGLPEKIEEFRGKGRLFIEPTPIDTCQIKLSGPSSEPPLVLNATVYGFKPPMSAPSDGRLRFSSPPVELITSRGGGQILLRNEENDCHALAHFALHAKLLRWMKTTTIEAEIRRRSVRAWSGKFQRNGAAAPNAFLEVVAALEKLGAHTDLSKLQFSLRDLKCALPELHEAAVLLSDVNLRVEISDESIEAGKFDALMYLACADLRETTIAVVAERPVTKDRSKGATRILTLGHPIIRDAYLIEKALDEDRHRLQLELTRHADEAGAAYEVLIVQDIMERLKENREKNVT</sequence>
<comment type="caution">
    <text evidence="1">The sequence shown here is derived from an EMBL/GenBank/DDBJ whole genome shotgun (WGS) entry which is preliminary data.</text>
</comment>
<protein>
    <recommendedName>
        <fullName evidence="3">DUF4365 domain-containing protein</fullName>
    </recommendedName>
</protein>